<dbReference type="SUPFAM" id="SSF56112">
    <property type="entry name" value="Protein kinase-like (PK-like)"/>
    <property type="match status" value="1"/>
</dbReference>
<dbReference type="InterPro" id="IPR011009">
    <property type="entry name" value="Kinase-like_dom_sf"/>
</dbReference>
<organism evidence="2 3">
    <name type="scientific">Seiridium unicorne</name>
    <dbReference type="NCBI Taxonomy" id="138068"/>
    <lineage>
        <taxon>Eukaryota</taxon>
        <taxon>Fungi</taxon>
        <taxon>Dikarya</taxon>
        <taxon>Ascomycota</taxon>
        <taxon>Pezizomycotina</taxon>
        <taxon>Sordariomycetes</taxon>
        <taxon>Xylariomycetidae</taxon>
        <taxon>Amphisphaeriales</taxon>
        <taxon>Sporocadaceae</taxon>
        <taxon>Seiridium</taxon>
    </lineage>
</organism>
<gene>
    <name evidence="2" type="ORF">SUNI508_00650</name>
</gene>
<protein>
    <submittedName>
        <fullName evidence="2">Kinase-like domain-containing protein</fullName>
    </submittedName>
</protein>
<keyword evidence="3" id="KW-1185">Reference proteome</keyword>
<evidence type="ECO:0000259" key="1">
    <source>
        <dbReference type="Pfam" id="PF01636"/>
    </source>
</evidence>
<evidence type="ECO:0000313" key="3">
    <source>
        <dbReference type="Proteomes" id="UP001408356"/>
    </source>
</evidence>
<sequence>MSQSNKQKSSVEAVAQRCQREILEELSTTLFACTRLTPLPAGTTNFVFRGTLEQPFSLAVKDPWPPHDIQMVSTVIIKHLESFARLNPALHIDGQRARNDGLTCTGQPFESFMLGTLEDFDWRSEQSSSFAPSNDPNQRFQAPRLLHTNQSKNTFVIEDFGSETVDLKEQLLGTNTSDPVIARKLGKDLGGWLRAFHQWTTKPAQYRLVERMREYEEMSKFKRLITYHNISKWCESSGLLDDNTRAIFLEVDNLVAKESSDTHSRQMTDEWGPVHADFWTGNILCPPSPDPVGNPGFAVVDWEFAQLAPRAYDLGQMVGDLIELYQKTDLEIFLHTLDSFVEGYGAISKEMAFRVLIHAGAHLIGWFVRGSGEVRKDGDVRRIVKLGRDMICYGIRKDDRWFRDNHLGAIFDQKSPSH</sequence>
<accession>A0ABR2V7D0</accession>
<comment type="caution">
    <text evidence="2">The sequence shown here is derived from an EMBL/GenBank/DDBJ whole genome shotgun (WGS) entry which is preliminary data.</text>
</comment>
<reference evidence="2 3" key="1">
    <citation type="journal article" date="2024" name="J. Plant Pathol.">
        <title>Sequence and assembly of the genome of Seiridium unicorne, isolate CBS 538.82, causal agent of cypress canker disease.</title>
        <authorList>
            <person name="Scali E."/>
            <person name="Rocca G.D."/>
            <person name="Danti R."/>
            <person name="Garbelotto M."/>
            <person name="Barberini S."/>
            <person name="Baroncelli R."/>
            <person name="Emiliani G."/>
        </authorList>
    </citation>
    <scope>NUCLEOTIDE SEQUENCE [LARGE SCALE GENOMIC DNA]</scope>
    <source>
        <strain evidence="2 3">BM-138-508</strain>
    </source>
</reference>
<name>A0ABR2V7D0_9PEZI</name>
<proteinExistence type="predicted"/>
<feature type="domain" description="Aminoglycoside phosphotransferase" evidence="1">
    <location>
        <begin position="167"/>
        <end position="322"/>
    </location>
</feature>
<dbReference type="Proteomes" id="UP001408356">
    <property type="component" value="Unassembled WGS sequence"/>
</dbReference>
<evidence type="ECO:0000313" key="2">
    <source>
        <dbReference type="EMBL" id="KAK9422787.1"/>
    </source>
</evidence>
<dbReference type="InterPro" id="IPR002575">
    <property type="entry name" value="Aminoglycoside_PTrfase"/>
</dbReference>
<dbReference type="Pfam" id="PF01636">
    <property type="entry name" value="APH"/>
    <property type="match status" value="1"/>
</dbReference>
<dbReference type="EMBL" id="JARVKF010000112">
    <property type="protein sequence ID" value="KAK9422787.1"/>
    <property type="molecule type" value="Genomic_DNA"/>
</dbReference>
<dbReference type="Gene3D" id="3.90.1200.10">
    <property type="match status" value="1"/>
</dbReference>